<evidence type="ECO:0000256" key="2">
    <source>
        <dbReference type="ARBA" id="ARBA00022723"/>
    </source>
</evidence>
<dbReference type="NCBIfam" id="NF006053">
    <property type="entry name" value="PRK08201.1"/>
    <property type="match status" value="1"/>
</dbReference>
<accession>A0A511XCD5</accession>
<dbReference type="GO" id="GO:0006508">
    <property type="term" value="P:proteolysis"/>
    <property type="evidence" value="ECO:0007669"/>
    <property type="project" value="UniProtKB-KW"/>
</dbReference>
<keyword evidence="6" id="KW-1185">Reference proteome</keyword>
<evidence type="ECO:0000256" key="3">
    <source>
        <dbReference type="ARBA" id="ARBA00022801"/>
    </source>
</evidence>
<dbReference type="NCBIfam" id="NF006579">
    <property type="entry name" value="PRK09104.1"/>
    <property type="match status" value="1"/>
</dbReference>
<evidence type="ECO:0000256" key="1">
    <source>
        <dbReference type="ARBA" id="ARBA00022670"/>
    </source>
</evidence>
<dbReference type="PANTHER" id="PTHR43270:SF12">
    <property type="entry name" value="SUCCINYL-DIAMINOPIMELATE DESUCCINYLASE"/>
    <property type="match status" value="1"/>
</dbReference>
<evidence type="ECO:0000313" key="6">
    <source>
        <dbReference type="Proteomes" id="UP000321635"/>
    </source>
</evidence>
<dbReference type="GO" id="GO:0046872">
    <property type="term" value="F:metal ion binding"/>
    <property type="evidence" value="ECO:0007669"/>
    <property type="project" value="UniProtKB-KW"/>
</dbReference>
<evidence type="ECO:0000259" key="4">
    <source>
        <dbReference type="Pfam" id="PF07687"/>
    </source>
</evidence>
<protein>
    <recommendedName>
        <fullName evidence="4">Peptidase M20 dimerisation domain-containing protein</fullName>
    </recommendedName>
</protein>
<feature type="domain" description="Peptidase M20 dimerisation" evidence="4">
    <location>
        <begin position="214"/>
        <end position="364"/>
    </location>
</feature>
<dbReference type="SUPFAM" id="SSF53187">
    <property type="entry name" value="Zn-dependent exopeptidases"/>
    <property type="match status" value="1"/>
</dbReference>
<dbReference type="PANTHER" id="PTHR43270">
    <property type="entry name" value="BETA-ALA-HIS DIPEPTIDASE"/>
    <property type="match status" value="1"/>
</dbReference>
<dbReference type="Gene3D" id="3.40.630.10">
    <property type="entry name" value="Zn peptidases"/>
    <property type="match status" value="1"/>
</dbReference>
<dbReference type="InterPro" id="IPR051458">
    <property type="entry name" value="Cyt/Met_Dipeptidase"/>
</dbReference>
<dbReference type="GO" id="GO:0008233">
    <property type="term" value="F:peptidase activity"/>
    <property type="evidence" value="ECO:0007669"/>
    <property type="project" value="UniProtKB-KW"/>
</dbReference>
<name>A0A511XCD5_9PROT</name>
<comment type="caution">
    <text evidence="5">The sequence shown here is derived from an EMBL/GenBank/DDBJ whole genome shotgun (WGS) entry which is preliminary data.</text>
</comment>
<evidence type="ECO:0000313" key="5">
    <source>
        <dbReference type="EMBL" id="GEN60633.1"/>
    </source>
</evidence>
<dbReference type="InterPro" id="IPR011650">
    <property type="entry name" value="Peptidase_M20_dimer"/>
</dbReference>
<dbReference type="Gene3D" id="3.30.70.360">
    <property type="match status" value="1"/>
</dbReference>
<dbReference type="EMBL" id="BJYF01000019">
    <property type="protein sequence ID" value="GEN60633.1"/>
    <property type="molecule type" value="Genomic_DNA"/>
</dbReference>
<keyword evidence="3" id="KW-0378">Hydrolase</keyword>
<dbReference type="Proteomes" id="UP000321635">
    <property type="component" value="Unassembled WGS sequence"/>
</dbReference>
<dbReference type="InterPro" id="IPR002933">
    <property type="entry name" value="Peptidase_M20"/>
</dbReference>
<dbReference type="AlphaFoldDB" id="A0A511XCD5"/>
<gene>
    <name evidence="5" type="ORF">ANI02nite_25170</name>
</gene>
<keyword evidence="2" id="KW-0479">Metal-binding</keyword>
<sequence length="466" mass="49852">MDAQMNVVQPPLMRVNMNLEAALERLFALLRIPSVSTKAAHAADCRAAAEWLREELTTIGFDASVRDTPGHPIVVGHAKGPEGAPHVLFYGHYDVQPVDPLSLWATPPFEPRLSENAAGVKEIVARGASDDKGQVMTFVEACRALRETDGGLPVSVTIVIEGEEESGGANLLPFLLANRDELQADLALICDTGMLDARTPAITTMLRGMVGEEVVITAADRDLHSGMFGNAARNPIQVLCDIISDLRDPATGRVTLSCFYDGVPDMRESVREQWRALGPTDAESLGAVGLSQAAGEVGYTALEQTWCRPSCEINGISGGYEEDGFKTVLPARASAKISFRLVGDQDPDAVRAAFRAHVRARLPVDCSAEFIAHGGSRASVVPEDLPALKPALQALTDEWGTQAAVIGCGGSIPVVSELKQALGIDSLLIGFALDDDRVHSPNEKYSLTSFHKGIRSWVRVLQALSA</sequence>
<dbReference type="OrthoDB" id="9761532at2"/>
<dbReference type="Pfam" id="PF07687">
    <property type="entry name" value="M20_dimer"/>
    <property type="match status" value="1"/>
</dbReference>
<keyword evidence="1" id="KW-0645">Protease</keyword>
<organism evidence="5 6">
    <name type="scientific">Acetobacter nitrogenifigens DSM 23921 = NBRC 105050</name>
    <dbReference type="NCBI Taxonomy" id="1120919"/>
    <lineage>
        <taxon>Bacteria</taxon>
        <taxon>Pseudomonadati</taxon>
        <taxon>Pseudomonadota</taxon>
        <taxon>Alphaproteobacteria</taxon>
        <taxon>Acetobacterales</taxon>
        <taxon>Acetobacteraceae</taxon>
        <taxon>Acetobacter</taxon>
    </lineage>
</organism>
<proteinExistence type="predicted"/>
<reference evidence="5 6" key="1">
    <citation type="submission" date="2019-07" db="EMBL/GenBank/DDBJ databases">
        <title>Whole genome shotgun sequence of Acetobacter nitrogenifigens NBRC 105050.</title>
        <authorList>
            <person name="Hosoyama A."/>
            <person name="Uohara A."/>
            <person name="Ohji S."/>
            <person name="Ichikawa N."/>
        </authorList>
    </citation>
    <scope>NUCLEOTIDE SEQUENCE [LARGE SCALE GENOMIC DNA]</scope>
    <source>
        <strain evidence="5 6">NBRC 105050</strain>
    </source>
</reference>
<dbReference type="Pfam" id="PF01546">
    <property type="entry name" value="Peptidase_M20"/>
    <property type="match status" value="1"/>
</dbReference>
<dbReference type="STRING" id="1120919.GCA_000429165_02615"/>